<dbReference type="InterPro" id="IPR027275">
    <property type="entry name" value="PRC-brl_dom"/>
</dbReference>
<evidence type="ECO:0000259" key="2">
    <source>
        <dbReference type="Pfam" id="PF05239"/>
    </source>
</evidence>
<proteinExistence type="predicted"/>
<dbReference type="EMBL" id="BLAY01000194">
    <property type="protein sequence ID" value="GET43015.1"/>
    <property type="molecule type" value="Genomic_DNA"/>
</dbReference>
<name>A0AAV3XRL9_9CYAN</name>
<feature type="compositionally biased region" description="Acidic residues" evidence="1">
    <location>
        <begin position="307"/>
        <end position="319"/>
    </location>
</feature>
<dbReference type="Proteomes" id="UP001050975">
    <property type="component" value="Unassembled WGS sequence"/>
</dbReference>
<feature type="domain" description="PRC-barrel" evidence="2">
    <location>
        <begin position="9"/>
        <end position="78"/>
    </location>
</feature>
<dbReference type="Gene3D" id="2.30.30.240">
    <property type="entry name" value="PRC-barrel domain"/>
    <property type="match status" value="2"/>
</dbReference>
<dbReference type="SUPFAM" id="SSF50346">
    <property type="entry name" value="PRC-barrel domain"/>
    <property type="match status" value="2"/>
</dbReference>
<feature type="domain" description="PRC-barrel" evidence="2">
    <location>
        <begin position="85"/>
        <end position="169"/>
    </location>
</feature>
<feature type="compositionally biased region" description="Polar residues" evidence="1">
    <location>
        <begin position="284"/>
        <end position="298"/>
    </location>
</feature>
<feature type="region of interest" description="Disordered" evidence="1">
    <location>
        <begin position="188"/>
        <end position="345"/>
    </location>
</feature>
<dbReference type="RefSeq" id="WP_226591413.1">
    <property type="nucleotide sequence ID" value="NZ_BLAY01000194.1"/>
</dbReference>
<comment type="caution">
    <text evidence="3">The sequence shown here is derived from an EMBL/GenBank/DDBJ whole genome shotgun (WGS) entry which is preliminary data.</text>
</comment>
<keyword evidence="4" id="KW-1185">Reference proteome</keyword>
<evidence type="ECO:0000256" key="1">
    <source>
        <dbReference type="SAM" id="MobiDB-lite"/>
    </source>
</evidence>
<feature type="compositionally biased region" description="Basic and acidic residues" evidence="1">
    <location>
        <begin position="330"/>
        <end position="345"/>
    </location>
</feature>
<evidence type="ECO:0000313" key="3">
    <source>
        <dbReference type="EMBL" id="GET43015.1"/>
    </source>
</evidence>
<gene>
    <name evidence="3" type="ORF">MiSe_78350</name>
</gene>
<protein>
    <recommendedName>
        <fullName evidence="2">PRC-barrel domain-containing protein</fullName>
    </recommendedName>
</protein>
<sequence>MTSEQIRQRSDIMGTQVITRDTGKRLGIVSQMWIDIDRREVVALGLRENLLAIGSVPRAMLLERIRQIGDVILVDDDSVLEDDVDVEAYSPLINSEVITETGELLGRVRGFKFNTEDGKVTSLIIASLGLPQLPDRIGGFETISTYELPIEEIVSSGPNRLIVFEGSEERLVQLTVGVVERLGLSKAPWQQDEEEEGYRPRAITNPANLLSSGEPLRTPVGPIKATKPAEPEWDDDEWEEPAVQRQPLRKAAQAPEPKYYDQDIEEEENWSEASQPRDRKANRSYAQSESDSTPTKSYQDNKYKEDYDVEQDAWADDESPQPYKAPKLNIPEKTKAPEYEEEDRY</sequence>
<reference evidence="3" key="1">
    <citation type="submission" date="2019-10" db="EMBL/GenBank/DDBJ databases">
        <title>Draft genome sequece of Microseira wollei NIES-4236.</title>
        <authorList>
            <person name="Yamaguchi H."/>
            <person name="Suzuki S."/>
            <person name="Kawachi M."/>
        </authorList>
    </citation>
    <scope>NUCLEOTIDE SEQUENCE</scope>
    <source>
        <strain evidence="3">NIES-4236</strain>
    </source>
</reference>
<dbReference type="PANTHER" id="PTHR36740">
    <property type="entry name" value="PRC DOMAIN-CONTAINING PROTEIN"/>
    <property type="match status" value="1"/>
</dbReference>
<dbReference type="PANTHER" id="PTHR36740:SF1">
    <property type="entry name" value="PRC-BARREL DOMAIN-CONTAINING PROTEIN"/>
    <property type="match status" value="1"/>
</dbReference>
<dbReference type="InterPro" id="IPR011033">
    <property type="entry name" value="PRC_barrel-like_sf"/>
</dbReference>
<dbReference type="AlphaFoldDB" id="A0AAV3XRL9"/>
<organism evidence="3 4">
    <name type="scientific">Microseira wollei NIES-4236</name>
    <dbReference type="NCBI Taxonomy" id="2530354"/>
    <lineage>
        <taxon>Bacteria</taxon>
        <taxon>Bacillati</taxon>
        <taxon>Cyanobacteriota</taxon>
        <taxon>Cyanophyceae</taxon>
        <taxon>Oscillatoriophycideae</taxon>
        <taxon>Aerosakkonematales</taxon>
        <taxon>Aerosakkonemataceae</taxon>
        <taxon>Microseira</taxon>
    </lineage>
</organism>
<dbReference type="Pfam" id="PF05239">
    <property type="entry name" value="PRC"/>
    <property type="match status" value="2"/>
</dbReference>
<feature type="compositionally biased region" description="Acidic residues" evidence="1">
    <location>
        <begin position="231"/>
        <end position="240"/>
    </location>
</feature>
<accession>A0AAV3XRL9</accession>
<evidence type="ECO:0000313" key="4">
    <source>
        <dbReference type="Proteomes" id="UP001050975"/>
    </source>
</evidence>